<dbReference type="STRING" id="333140.AWW68_16605"/>
<reference evidence="4 5" key="1">
    <citation type="submission" date="2016-01" db="EMBL/GenBank/DDBJ databases">
        <title>Genome sequencing of Roseivirga spongicola UST030701-084.</title>
        <authorList>
            <person name="Selvaratnam C."/>
            <person name="Thevarajoo S."/>
            <person name="Goh K.M."/>
            <person name="Ee R."/>
            <person name="Chan K.-G."/>
            <person name="Chong C.S."/>
        </authorList>
    </citation>
    <scope>NUCLEOTIDE SEQUENCE [LARGE SCALE GENOMIC DNA]</scope>
    <source>
        <strain evidence="4 5">UST030701-084</strain>
    </source>
</reference>
<dbReference type="OrthoDB" id="9757939at2"/>
<dbReference type="InterPro" id="IPR008979">
    <property type="entry name" value="Galactose-bd-like_sf"/>
</dbReference>
<evidence type="ECO:0000313" key="4">
    <source>
        <dbReference type="EMBL" id="KYG74263.1"/>
    </source>
</evidence>
<feature type="domain" description="Beta-galactosidase jelly roll" evidence="3">
    <location>
        <begin position="221"/>
        <end position="305"/>
    </location>
</feature>
<dbReference type="GO" id="GO:0004553">
    <property type="term" value="F:hydrolase activity, hydrolyzing O-glycosyl compounds"/>
    <property type="evidence" value="ECO:0007669"/>
    <property type="project" value="UniProtKB-ARBA"/>
</dbReference>
<proteinExistence type="predicted"/>
<dbReference type="PANTHER" id="PTHR42732">
    <property type="entry name" value="BETA-GALACTOSIDASE"/>
    <property type="match status" value="1"/>
</dbReference>
<dbReference type="PANTHER" id="PTHR42732:SF1">
    <property type="entry name" value="BETA-MANNOSIDASE"/>
    <property type="match status" value="1"/>
</dbReference>
<comment type="caution">
    <text evidence="4">The sequence shown here is derived from an EMBL/GenBank/DDBJ whole genome shotgun (WGS) entry which is preliminary data.</text>
</comment>
<dbReference type="Gene3D" id="2.60.120.260">
    <property type="entry name" value="Galactose-binding domain-like"/>
    <property type="match status" value="2"/>
</dbReference>
<evidence type="ECO:0000256" key="2">
    <source>
        <dbReference type="ARBA" id="ARBA00023295"/>
    </source>
</evidence>
<dbReference type="Proteomes" id="UP000075606">
    <property type="component" value="Unassembled WGS sequence"/>
</dbReference>
<dbReference type="InterPro" id="IPR025300">
    <property type="entry name" value="BetaGal_jelly_roll_dom"/>
</dbReference>
<feature type="domain" description="Beta-galactosidase jelly roll" evidence="3">
    <location>
        <begin position="38"/>
        <end position="154"/>
    </location>
</feature>
<name>A0A150X6D3_9BACT</name>
<dbReference type="Pfam" id="PF13364">
    <property type="entry name" value="BetaGal_ABD2"/>
    <property type="match status" value="2"/>
</dbReference>
<evidence type="ECO:0000259" key="3">
    <source>
        <dbReference type="Pfam" id="PF13364"/>
    </source>
</evidence>
<keyword evidence="5" id="KW-1185">Reference proteome</keyword>
<evidence type="ECO:0000256" key="1">
    <source>
        <dbReference type="ARBA" id="ARBA00022801"/>
    </source>
</evidence>
<keyword evidence="1" id="KW-0378">Hydrolase</keyword>
<dbReference type="InterPro" id="IPR051913">
    <property type="entry name" value="GH2_Domain-Containing"/>
</dbReference>
<dbReference type="AlphaFoldDB" id="A0A150X6D3"/>
<accession>A0A150X6D3</accession>
<evidence type="ECO:0000313" key="5">
    <source>
        <dbReference type="Proteomes" id="UP000075606"/>
    </source>
</evidence>
<gene>
    <name evidence="4" type="ORF">AWW68_16605</name>
</gene>
<sequence>MKKYLIAIILLAIQAVVLGQDTRRLMNLRGHWKFSIGDRPEWSKTNYDDSDWEEIYVPERWEREGFNGYDGFAWYRTKFSGKGLNKDRYHLISLGYIDDVDEVFINGVKIGFSGGFEPFYYTAWNAERVYMIPPEVLNYNGDNQIAVRVYDQGGEGGIYSGSVGILYLDDYSAKEQVFLQGVWKIKIDDDPDFAKVAYDDGNWQKVMVPSNWKTIGIFDLNDFAWYRKTFTLQPGTSTTDMTLIGGKIDDFDEIYINGVKIGETNDGKWLGSSRSFSELRVYNIPNGLLKPGKNVIAVRVEDIGDNGGIYEGPVVIMPTSEATRYARKYSWWR</sequence>
<dbReference type="EMBL" id="LRPC01000028">
    <property type="protein sequence ID" value="KYG74263.1"/>
    <property type="molecule type" value="Genomic_DNA"/>
</dbReference>
<protein>
    <recommendedName>
        <fullName evidence="3">Beta-galactosidase jelly roll domain-containing protein</fullName>
    </recommendedName>
</protein>
<keyword evidence="2" id="KW-0326">Glycosidase</keyword>
<dbReference type="SUPFAM" id="SSF49785">
    <property type="entry name" value="Galactose-binding domain-like"/>
    <property type="match status" value="2"/>
</dbReference>
<dbReference type="RefSeq" id="WP_068224062.1">
    <property type="nucleotide sequence ID" value="NZ_LRPC01000028.1"/>
</dbReference>
<organism evidence="4 5">
    <name type="scientific">Roseivirga spongicola</name>
    <dbReference type="NCBI Taxonomy" id="333140"/>
    <lineage>
        <taxon>Bacteria</taxon>
        <taxon>Pseudomonadati</taxon>
        <taxon>Bacteroidota</taxon>
        <taxon>Cytophagia</taxon>
        <taxon>Cytophagales</taxon>
        <taxon>Roseivirgaceae</taxon>
        <taxon>Roseivirga</taxon>
    </lineage>
</organism>